<accession>A0ABS8KU98</accession>
<comment type="caution">
    <text evidence="2">The sequence shown here is derived from an EMBL/GenBank/DDBJ whole genome shotgun (WGS) entry which is preliminary data.</text>
</comment>
<dbReference type="Proteomes" id="UP001198862">
    <property type="component" value="Unassembled WGS sequence"/>
</dbReference>
<keyword evidence="3" id="KW-1185">Reference proteome</keyword>
<dbReference type="PROSITE" id="PS51318">
    <property type="entry name" value="TAT"/>
    <property type="match status" value="1"/>
</dbReference>
<evidence type="ECO:0000313" key="3">
    <source>
        <dbReference type="Proteomes" id="UP001198862"/>
    </source>
</evidence>
<feature type="compositionally biased region" description="Basic and acidic residues" evidence="1">
    <location>
        <begin position="1"/>
        <end position="13"/>
    </location>
</feature>
<dbReference type="InterPro" id="IPR006311">
    <property type="entry name" value="TAT_signal"/>
</dbReference>
<dbReference type="PANTHER" id="PTHR37489">
    <property type="entry name" value="DUF3500 DOMAIN-CONTAINING PROTEIN"/>
    <property type="match status" value="1"/>
</dbReference>
<feature type="region of interest" description="Disordered" evidence="1">
    <location>
        <begin position="1"/>
        <end position="21"/>
    </location>
</feature>
<proteinExistence type="predicted"/>
<organism evidence="2 3">
    <name type="scientific">Reyranella aquatilis</name>
    <dbReference type="NCBI Taxonomy" id="2035356"/>
    <lineage>
        <taxon>Bacteria</taxon>
        <taxon>Pseudomonadati</taxon>
        <taxon>Pseudomonadota</taxon>
        <taxon>Alphaproteobacteria</taxon>
        <taxon>Hyphomicrobiales</taxon>
        <taxon>Reyranellaceae</taxon>
        <taxon>Reyranella</taxon>
    </lineage>
</organism>
<dbReference type="EMBL" id="JAJISD010000004">
    <property type="protein sequence ID" value="MCC8429662.1"/>
    <property type="molecule type" value="Genomic_DNA"/>
</dbReference>
<dbReference type="InterPro" id="IPR021889">
    <property type="entry name" value="DUF3500"/>
</dbReference>
<dbReference type="PANTHER" id="PTHR37489:SF1">
    <property type="entry name" value="DUF3500 DOMAIN-CONTAINING PROTEIN"/>
    <property type="match status" value="1"/>
</dbReference>
<sequence>MPHDGWHPHDEHPHHHHGPPTRRTVLAAAALLPFGAASAQTVDAAQRIADAANRFLVSLDEGQRQKAMIAFDSGNRLDWHYIPRSRLGLALGEMRAPQADAARALFASVLNRRGLELLDGVRLLEGVLREQQGSFRDPGRYYVTVFGTPGRFPWGWRFEGHHLSLNVSLPAAGHVSVTPFFTGAHPATVRDGPNAGFRLLGASEDLARQIMAGLDDRQRKAATIADRSFGEIVASPQREQDLGSPRGLLLGEMTGAQRTLVEALMDRFLGTLAADLLAQQKQRVMEQGLAGFRFAWAGSLTPGDAHYFRVHGPVTLIEHDNTQNGANHVHAVWRDLAADFGRDALADHYRQQKHR</sequence>
<reference evidence="2 3" key="1">
    <citation type="submission" date="2021-11" db="EMBL/GenBank/DDBJ databases">
        <authorList>
            <person name="Lee D.-H."/>
            <person name="Kim S.-B."/>
        </authorList>
    </citation>
    <scope>NUCLEOTIDE SEQUENCE [LARGE SCALE GENOMIC DNA]</scope>
    <source>
        <strain evidence="2 3">KCTC 52223</strain>
    </source>
</reference>
<protein>
    <submittedName>
        <fullName evidence="2">DUF3500 domain-containing protein</fullName>
    </submittedName>
</protein>
<gene>
    <name evidence="2" type="ORF">LJ725_11850</name>
</gene>
<evidence type="ECO:0000313" key="2">
    <source>
        <dbReference type="EMBL" id="MCC8429662.1"/>
    </source>
</evidence>
<dbReference type="RefSeq" id="WP_230550855.1">
    <property type="nucleotide sequence ID" value="NZ_JAJISD010000004.1"/>
</dbReference>
<name>A0ABS8KU98_9HYPH</name>
<evidence type="ECO:0000256" key="1">
    <source>
        <dbReference type="SAM" id="MobiDB-lite"/>
    </source>
</evidence>
<dbReference type="Pfam" id="PF12006">
    <property type="entry name" value="DUF3500"/>
    <property type="match status" value="1"/>
</dbReference>